<dbReference type="eggNOG" id="COG3791">
    <property type="taxonomic scope" value="Bacteria"/>
</dbReference>
<evidence type="ECO:0000313" key="10">
    <source>
        <dbReference type="Proteomes" id="UP000272010"/>
    </source>
</evidence>
<dbReference type="EMBL" id="CP024422">
    <property type="protein sequence ID" value="ATQ55359.1"/>
    <property type="molecule type" value="Genomic_DNA"/>
</dbReference>
<dbReference type="RefSeq" id="WP_080621252.1">
    <property type="nucleotide sequence ID" value="NZ_CAJGAB010000008.1"/>
</dbReference>
<dbReference type="KEGG" id="pye:A6J80_09530"/>
<keyword evidence="2" id="KW-0479">Metal-binding</keyword>
<dbReference type="Proteomes" id="UP000191257">
    <property type="component" value="Chromosome"/>
</dbReference>
<dbReference type="PANTHER" id="PTHR28620:SF1">
    <property type="entry name" value="CENP-V_GFA DOMAIN-CONTAINING PROTEIN"/>
    <property type="match status" value="1"/>
</dbReference>
<protein>
    <submittedName>
        <fullName evidence="5">GFA family protein</fullName>
    </submittedName>
</protein>
<dbReference type="STRING" id="147645.A6J80_09530"/>
<evidence type="ECO:0000256" key="2">
    <source>
        <dbReference type="ARBA" id="ARBA00022723"/>
    </source>
</evidence>
<dbReference type="GO" id="GO:0016846">
    <property type="term" value="F:carbon-sulfur lyase activity"/>
    <property type="evidence" value="ECO:0007669"/>
    <property type="project" value="InterPro"/>
</dbReference>
<organism evidence="5 8">
    <name type="scientific">Paracoccus yeei</name>
    <dbReference type="NCBI Taxonomy" id="147645"/>
    <lineage>
        <taxon>Bacteria</taxon>
        <taxon>Pseudomonadati</taxon>
        <taxon>Pseudomonadota</taxon>
        <taxon>Alphaproteobacteria</taxon>
        <taxon>Rhodobacterales</taxon>
        <taxon>Paracoccaceae</taxon>
        <taxon>Paracoccus</taxon>
    </lineage>
</organism>
<dbReference type="Proteomes" id="UP000272010">
    <property type="component" value="Chromosome"/>
</dbReference>
<dbReference type="AlphaFoldDB" id="A0A1V0GSB5"/>
<accession>A0A1V0GSB5</accession>
<feature type="domain" description="CENP-V/GFA" evidence="4">
    <location>
        <begin position="9"/>
        <end position="110"/>
    </location>
</feature>
<dbReference type="EMBL" id="CP020442">
    <property type="protein sequence ID" value="ARC36589.1"/>
    <property type="molecule type" value="Genomic_DNA"/>
</dbReference>
<evidence type="ECO:0000313" key="5">
    <source>
        <dbReference type="EMBL" id="ARC36589.1"/>
    </source>
</evidence>
<dbReference type="PANTHER" id="PTHR28620">
    <property type="entry name" value="CENTROMERE PROTEIN V"/>
    <property type="match status" value="1"/>
</dbReference>
<evidence type="ECO:0000313" key="8">
    <source>
        <dbReference type="Proteomes" id="UP000191257"/>
    </source>
</evidence>
<comment type="similarity">
    <text evidence="1">Belongs to the Gfa family.</text>
</comment>
<dbReference type="EMBL" id="CP031078">
    <property type="protein sequence ID" value="AYF02667.1"/>
    <property type="molecule type" value="Genomic_DNA"/>
</dbReference>
<dbReference type="GeneID" id="78897168"/>
<evidence type="ECO:0000313" key="6">
    <source>
        <dbReference type="EMBL" id="ATQ55359.1"/>
    </source>
</evidence>
<evidence type="ECO:0000313" key="9">
    <source>
        <dbReference type="Proteomes" id="UP000229314"/>
    </source>
</evidence>
<sequence>MTNPDNAWREGACHCGAVRFRVRLAEGLDAARRCNCSFCRMRGAVALTALLDDLEITQGAENLALYQFNTGTAQHHFCKTCGIYTHHRRRSNPREYGVNAACLAGVSPFDFAEVPVTDGIHHSADGGSDGVVGILRYEPVSPG</sequence>
<dbReference type="Gene3D" id="2.170.150.70">
    <property type="match status" value="1"/>
</dbReference>
<dbReference type="SUPFAM" id="SSF51316">
    <property type="entry name" value="Mss4-like"/>
    <property type="match status" value="1"/>
</dbReference>
<dbReference type="PROSITE" id="PS51891">
    <property type="entry name" value="CENP_V_GFA"/>
    <property type="match status" value="1"/>
</dbReference>
<proteinExistence type="inferred from homology"/>
<name>A0A1V0GSB5_9RHOB</name>
<evidence type="ECO:0000259" key="4">
    <source>
        <dbReference type="PROSITE" id="PS51891"/>
    </source>
</evidence>
<evidence type="ECO:0000313" key="7">
    <source>
        <dbReference type="EMBL" id="AYF02667.1"/>
    </source>
</evidence>
<reference evidence="7" key="4">
    <citation type="journal article" date="2018" name="Front. Microbiol.">
        <title>Genome Structure of the Opportunistic Pathogen Paracoccus yeei (Alphaproteobacteria) and Identification of Putative Virulence Factors.</title>
        <authorList>
            <person name="Lasek R."/>
            <person name="Szuplewska M."/>
            <person name="Mitura M."/>
            <person name="Decewicz P."/>
            <person name="Chmielowska C."/>
            <person name="Pawlot A."/>
            <person name="Sentkowska D."/>
            <person name="Czarnecki J."/>
            <person name="Bartosik D."/>
        </authorList>
    </citation>
    <scope>NUCLEOTIDE SEQUENCE</scope>
    <source>
        <strain evidence="7">CCUG 32053</strain>
    </source>
</reference>
<reference evidence="8" key="1">
    <citation type="submission" date="2017-03" db="EMBL/GenBank/DDBJ databases">
        <title>FDA dAtabase for Regulatory Grade micrObial Sequences (FDA-ARGOS): Supporting development and validation of Infectious Disease Dx tests.</title>
        <authorList>
            <person name="Campos J."/>
            <person name="Goldberg B."/>
            <person name="Tallon L."/>
            <person name="Sadzewicz L."/>
            <person name="Sengamalay N."/>
            <person name="Ott S."/>
            <person name="Godinez A."/>
            <person name="Nagaraj S."/>
            <person name="Vyas G."/>
            <person name="Aluvathingal J."/>
            <person name="Nadendla S."/>
            <person name="Geyer C."/>
            <person name="Nandy P."/>
            <person name="Hobson J."/>
            <person name="Sichtig H."/>
        </authorList>
    </citation>
    <scope>NUCLEOTIDE SEQUENCE [LARGE SCALE GENOMIC DNA]</scope>
    <source>
        <strain evidence="8">FDAARGOS_252</strain>
    </source>
</reference>
<evidence type="ECO:0000256" key="1">
    <source>
        <dbReference type="ARBA" id="ARBA00005495"/>
    </source>
</evidence>
<keyword evidence="8" id="KW-1185">Reference proteome</keyword>
<reference evidence="10" key="5">
    <citation type="submission" date="2018-07" db="EMBL/GenBank/DDBJ databases">
        <title>Genome Structure of the Opportunistic Pathogen Paracoccus yeei (Alphaproteobacteria) and Identification of Putative Virulence Factors.</title>
        <authorList>
            <person name="Lasek R."/>
            <person name="Szuplewska M."/>
            <person name="Mitura M."/>
            <person name="Decewicz P."/>
            <person name="Chmielowska C."/>
            <person name="Pawlot A."/>
            <person name="Sentkowska D."/>
            <person name="Czarnecki J."/>
            <person name="Bartosik D."/>
        </authorList>
    </citation>
    <scope>NUCLEOTIDE SEQUENCE [LARGE SCALE GENOMIC DNA]</scope>
    <source>
        <strain evidence="10">CCUG 32053</strain>
    </source>
</reference>
<evidence type="ECO:0000256" key="3">
    <source>
        <dbReference type="ARBA" id="ARBA00022833"/>
    </source>
</evidence>
<dbReference type="InterPro" id="IPR011057">
    <property type="entry name" value="Mss4-like_sf"/>
</dbReference>
<keyword evidence="3" id="KW-0862">Zinc</keyword>
<dbReference type="Pfam" id="PF04828">
    <property type="entry name" value="GFA"/>
    <property type="match status" value="1"/>
</dbReference>
<reference evidence="6 9" key="2">
    <citation type="submission" date="2017-10" db="EMBL/GenBank/DDBJ databases">
        <title>Complete genome sequence of Paracoccus yeei TT13 isolated from human skin.</title>
        <authorList>
            <person name="Lee K."/>
            <person name="Lim J.Y."/>
            <person name="Hwang I."/>
        </authorList>
    </citation>
    <scope>NUCLEOTIDE SEQUENCE [LARGE SCALE GENOMIC DNA]</scope>
    <source>
        <strain evidence="6 9">TT13</strain>
    </source>
</reference>
<reference evidence="5" key="3">
    <citation type="submission" date="2017-12" db="EMBL/GenBank/DDBJ databases">
        <title>FDA dAtabase for Regulatory Grade micrObial Sequences (FDA-ARGOS): Supporting development and validation of Infectious Disease Dx tests.</title>
        <authorList>
            <person name="Campos J."/>
            <person name="Goldberg B."/>
            <person name="Tallon L."/>
            <person name="Sadzewicz L."/>
            <person name="Sengamalay N."/>
            <person name="Ott S."/>
            <person name="Godinez A."/>
            <person name="Nagaraj S."/>
            <person name="Vyas G."/>
            <person name="Aluvathingal J."/>
            <person name="Nadendla S."/>
            <person name="Geyer C."/>
            <person name="Nandy P."/>
            <person name="Hobson J."/>
            <person name="Sichtig H."/>
        </authorList>
    </citation>
    <scope>NUCLEOTIDE SEQUENCE</scope>
    <source>
        <strain evidence="5">FDAARGOS_252</strain>
    </source>
</reference>
<gene>
    <name evidence="5" type="ORF">A6J80_09530</name>
    <name evidence="7" type="ORF">PY32053_03083</name>
    <name evidence="6" type="ORF">PYTT13_05715</name>
</gene>
<dbReference type="InterPro" id="IPR052355">
    <property type="entry name" value="CENP-V-like"/>
</dbReference>
<dbReference type="GO" id="GO:0046872">
    <property type="term" value="F:metal ion binding"/>
    <property type="evidence" value="ECO:0007669"/>
    <property type="project" value="UniProtKB-KW"/>
</dbReference>
<dbReference type="InterPro" id="IPR006913">
    <property type="entry name" value="CENP-V/GFA"/>
</dbReference>
<dbReference type="Proteomes" id="UP000229314">
    <property type="component" value="Chromosome"/>
</dbReference>